<name>A0AAV0W7H3_9HEMI</name>
<evidence type="ECO:0000256" key="1">
    <source>
        <dbReference type="SAM" id="MobiDB-lite"/>
    </source>
</evidence>
<feature type="region of interest" description="Disordered" evidence="1">
    <location>
        <begin position="88"/>
        <end position="111"/>
    </location>
</feature>
<gene>
    <name evidence="2" type="ORF">MEUPH1_LOCUS8061</name>
</gene>
<reference evidence="2 3" key="1">
    <citation type="submission" date="2023-01" db="EMBL/GenBank/DDBJ databases">
        <authorList>
            <person name="Whitehead M."/>
        </authorList>
    </citation>
    <scope>NUCLEOTIDE SEQUENCE [LARGE SCALE GENOMIC DNA]</scope>
</reference>
<dbReference type="AlphaFoldDB" id="A0AAV0W7H3"/>
<comment type="caution">
    <text evidence="2">The sequence shown here is derived from an EMBL/GenBank/DDBJ whole genome shotgun (WGS) entry which is preliminary data.</text>
</comment>
<accession>A0AAV0W7H3</accession>
<dbReference type="Proteomes" id="UP001160148">
    <property type="component" value="Unassembled WGS sequence"/>
</dbReference>
<proteinExistence type="predicted"/>
<organism evidence="2 3">
    <name type="scientific">Macrosiphum euphorbiae</name>
    <name type="common">potato aphid</name>
    <dbReference type="NCBI Taxonomy" id="13131"/>
    <lineage>
        <taxon>Eukaryota</taxon>
        <taxon>Metazoa</taxon>
        <taxon>Ecdysozoa</taxon>
        <taxon>Arthropoda</taxon>
        <taxon>Hexapoda</taxon>
        <taxon>Insecta</taxon>
        <taxon>Pterygota</taxon>
        <taxon>Neoptera</taxon>
        <taxon>Paraneoptera</taxon>
        <taxon>Hemiptera</taxon>
        <taxon>Sternorrhyncha</taxon>
        <taxon>Aphidomorpha</taxon>
        <taxon>Aphidoidea</taxon>
        <taxon>Aphididae</taxon>
        <taxon>Macrosiphini</taxon>
        <taxon>Macrosiphum</taxon>
    </lineage>
</organism>
<dbReference type="EMBL" id="CARXXK010000001">
    <property type="protein sequence ID" value="CAI6351741.1"/>
    <property type="molecule type" value="Genomic_DNA"/>
</dbReference>
<protein>
    <submittedName>
        <fullName evidence="2">Uncharacterized protein</fullName>
    </submittedName>
</protein>
<keyword evidence="3" id="KW-1185">Reference proteome</keyword>
<evidence type="ECO:0000313" key="3">
    <source>
        <dbReference type="Proteomes" id="UP001160148"/>
    </source>
</evidence>
<sequence>MRSFDIISTQTQPPSRFNGIAIICCTSQRLKFHIGLQRPLTHRIKLSVRQHRNSAIHSSTPIQQSTIIPLYIVHWHAFMKVVKSFHQEESNGTTDSNKNADDDSVSLYRAH</sequence>
<evidence type="ECO:0000313" key="2">
    <source>
        <dbReference type="EMBL" id="CAI6351741.1"/>
    </source>
</evidence>